<evidence type="ECO:0000313" key="2">
    <source>
        <dbReference type="Proteomes" id="UP000004994"/>
    </source>
</evidence>
<keyword evidence="2" id="KW-1185">Reference proteome</keyword>
<evidence type="ECO:0000313" key="1">
    <source>
        <dbReference type="EnsemblPlants" id="Solyc12g013595.1.1"/>
    </source>
</evidence>
<dbReference type="InParanoid" id="A0A3Q7J586"/>
<reference evidence="1" key="2">
    <citation type="submission" date="2019-01" db="UniProtKB">
        <authorList>
            <consortium name="EnsemblPlants"/>
        </authorList>
    </citation>
    <scope>IDENTIFICATION</scope>
    <source>
        <strain evidence="1">cv. Heinz 1706</strain>
    </source>
</reference>
<dbReference type="STRING" id="4081.A0A3Q7J586"/>
<dbReference type="AlphaFoldDB" id="A0A3Q7J586"/>
<dbReference type="Proteomes" id="UP000004994">
    <property type="component" value="Chromosome 12"/>
</dbReference>
<name>A0A3Q7J586_SOLLC</name>
<dbReference type="EnsemblPlants" id="Solyc12g013595.1.1">
    <property type="protein sequence ID" value="Solyc12g013595.1.1"/>
    <property type="gene ID" value="Solyc12g013595.1"/>
</dbReference>
<dbReference type="Gramene" id="Solyc12g013595.1.1">
    <property type="protein sequence ID" value="Solyc12g013595.1.1"/>
    <property type="gene ID" value="Solyc12g013595.1"/>
</dbReference>
<reference evidence="1" key="1">
    <citation type="journal article" date="2012" name="Nature">
        <title>The tomato genome sequence provides insights into fleshy fruit evolution.</title>
        <authorList>
            <consortium name="Tomato Genome Consortium"/>
        </authorList>
    </citation>
    <scope>NUCLEOTIDE SEQUENCE [LARGE SCALE GENOMIC DNA]</scope>
    <source>
        <strain evidence="1">cv. Heinz 1706</strain>
    </source>
</reference>
<organism evidence="1">
    <name type="scientific">Solanum lycopersicum</name>
    <name type="common">Tomato</name>
    <name type="synonym">Lycopersicon esculentum</name>
    <dbReference type="NCBI Taxonomy" id="4081"/>
    <lineage>
        <taxon>Eukaryota</taxon>
        <taxon>Viridiplantae</taxon>
        <taxon>Streptophyta</taxon>
        <taxon>Embryophyta</taxon>
        <taxon>Tracheophyta</taxon>
        <taxon>Spermatophyta</taxon>
        <taxon>Magnoliopsida</taxon>
        <taxon>eudicotyledons</taxon>
        <taxon>Gunneridae</taxon>
        <taxon>Pentapetalae</taxon>
        <taxon>asterids</taxon>
        <taxon>lamiids</taxon>
        <taxon>Solanales</taxon>
        <taxon>Solanaceae</taxon>
        <taxon>Solanoideae</taxon>
        <taxon>Solaneae</taxon>
        <taxon>Solanum</taxon>
        <taxon>Solanum subgen. Lycopersicon</taxon>
    </lineage>
</organism>
<protein>
    <recommendedName>
        <fullName evidence="3">Reverse transcriptase Ty1/copia-type domain-containing protein</fullName>
    </recommendedName>
</protein>
<accession>A0A3Q7J586</accession>
<evidence type="ECO:0008006" key="3">
    <source>
        <dbReference type="Google" id="ProtNLM"/>
    </source>
</evidence>
<dbReference type="OMA" id="HIDLWYH"/>
<sequence>MEISRENGVVHLSQKRYIRKVLERFNMHMSKPVSTLLASHFKLSELQMPQSMDEVEHMSKVPYTSAVGSIMYAMILTMQGILIEGGPQLDTSLLSLAVPLVENRLYSRLSFVYYRGRIYGSNGGSERSYLVERFGGRIDFTKGAIKVEKVMTDDTATDMLTKIVPLAKFAHCKDLARVCIN</sequence>
<proteinExistence type="predicted"/>